<dbReference type="Proteomes" id="UP000034196">
    <property type="component" value="Unassembled WGS sequence"/>
</dbReference>
<proteinExistence type="predicted"/>
<protein>
    <submittedName>
        <fullName evidence="2">Uncharacterized protein</fullName>
    </submittedName>
</protein>
<dbReference type="STRING" id="1428628.WN71_007310"/>
<evidence type="ECO:0000313" key="2">
    <source>
        <dbReference type="EMBL" id="OIJ68586.1"/>
    </source>
</evidence>
<keyword evidence="1" id="KW-1133">Transmembrane helix</keyword>
<dbReference type="EMBL" id="LAVA02000015">
    <property type="protein sequence ID" value="OIJ68586.1"/>
    <property type="molecule type" value="Genomic_DNA"/>
</dbReference>
<reference evidence="2" key="1">
    <citation type="submission" date="2016-10" db="EMBL/GenBank/DDBJ databases">
        <title>Genome sequence of Streptomyces mangrovisoli MUSC 149.</title>
        <authorList>
            <person name="Lee L.-H."/>
            <person name="Ser H.-L."/>
        </authorList>
    </citation>
    <scope>NUCLEOTIDE SEQUENCE [LARGE SCALE GENOMIC DNA]</scope>
    <source>
        <strain evidence="2">MUSC 149</strain>
    </source>
</reference>
<dbReference type="PANTHER" id="PTHR42305:SF1">
    <property type="entry name" value="MEMBRANE PROTEIN RV1733C-RELATED"/>
    <property type="match status" value="1"/>
</dbReference>
<dbReference type="InterPro" id="IPR039708">
    <property type="entry name" value="MT1774/Rv1733c-like"/>
</dbReference>
<feature type="transmembrane region" description="Helical" evidence="1">
    <location>
        <begin position="145"/>
        <end position="167"/>
    </location>
</feature>
<keyword evidence="3" id="KW-1185">Reference proteome</keyword>
<evidence type="ECO:0000313" key="3">
    <source>
        <dbReference type="Proteomes" id="UP000034196"/>
    </source>
</evidence>
<keyword evidence="1" id="KW-0472">Membrane</keyword>
<name>A0A1J4P2Z4_9ACTN</name>
<accession>A0A1J4P2Z4</accession>
<sequence>MAFRGPKVWLWRWRRNPLRRRADAMEAWVVLGAWLLTFVAGVVAGLVASRTVEHSLARERAEWRPAVALVTEKAPGAAAGHGARPTTERVWTEVRWTGPDGSRHSGQARVAPGSAVGTAITVWNDPQGHLVTRPPTTTQAQLRGAVIGVLLGVSAAAVPLIGGRLLCARLERRRMDRWDEEWARFGPMWGRMTW</sequence>
<dbReference type="OrthoDB" id="4213157at2"/>
<dbReference type="PANTHER" id="PTHR42305">
    <property type="entry name" value="MEMBRANE PROTEIN RV1733C-RELATED"/>
    <property type="match status" value="1"/>
</dbReference>
<evidence type="ECO:0000256" key="1">
    <source>
        <dbReference type="SAM" id="Phobius"/>
    </source>
</evidence>
<dbReference type="RefSeq" id="WP_046585089.1">
    <property type="nucleotide sequence ID" value="NZ_LAVA02000015.1"/>
</dbReference>
<dbReference type="AlphaFoldDB" id="A0A1J4P2Z4"/>
<comment type="caution">
    <text evidence="2">The sequence shown here is derived from an EMBL/GenBank/DDBJ whole genome shotgun (WGS) entry which is preliminary data.</text>
</comment>
<gene>
    <name evidence="2" type="ORF">WN71_007310</name>
</gene>
<keyword evidence="1" id="KW-0812">Transmembrane</keyword>
<organism evidence="2 3">
    <name type="scientific">Streptomyces mangrovisoli</name>
    <dbReference type="NCBI Taxonomy" id="1428628"/>
    <lineage>
        <taxon>Bacteria</taxon>
        <taxon>Bacillati</taxon>
        <taxon>Actinomycetota</taxon>
        <taxon>Actinomycetes</taxon>
        <taxon>Kitasatosporales</taxon>
        <taxon>Streptomycetaceae</taxon>
        <taxon>Streptomyces</taxon>
    </lineage>
</organism>